<feature type="compositionally biased region" description="Basic and acidic residues" evidence="2">
    <location>
        <begin position="122"/>
        <end position="139"/>
    </location>
</feature>
<feature type="coiled-coil region" evidence="1">
    <location>
        <begin position="64"/>
        <end position="98"/>
    </location>
</feature>
<reference evidence="3 4" key="1">
    <citation type="submission" date="2021-06" db="EMBL/GenBank/DDBJ databases">
        <title>Complete genome sequence of Erwinia phage pEa_SNUABM_32.</title>
        <authorList>
            <person name="Kim S.G."/>
            <person name="Park S.C."/>
        </authorList>
    </citation>
    <scope>NUCLEOTIDE SEQUENCE [LARGE SCALE GENOMIC DNA]</scope>
</reference>
<accession>A0AAE7XKD7</accession>
<dbReference type="Proteomes" id="UP000827788">
    <property type="component" value="Segment"/>
</dbReference>
<evidence type="ECO:0000256" key="2">
    <source>
        <dbReference type="SAM" id="MobiDB-lite"/>
    </source>
</evidence>
<evidence type="ECO:0000313" key="4">
    <source>
        <dbReference type="Proteomes" id="UP000827788"/>
    </source>
</evidence>
<name>A0AAE7XKD7_9CAUD</name>
<proteinExistence type="predicted"/>
<keyword evidence="1" id="KW-0175">Coiled coil</keyword>
<organism evidence="3 4">
    <name type="scientific">Erwinia phage pEa_SNUABM_32</name>
    <dbReference type="NCBI Taxonomy" id="2869555"/>
    <lineage>
        <taxon>Viruses</taxon>
        <taxon>Duplodnaviria</taxon>
        <taxon>Heunggongvirae</taxon>
        <taxon>Uroviricota</taxon>
        <taxon>Caudoviricetes</taxon>
        <taxon>Alexandravirus</taxon>
        <taxon>Alexandravirus SNUABM32</taxon>
    </lineage>
</organism>
<protein>
    <recommendedName>
        <fullName evidence="5">J domain-containing protein</fullName>
    </recommendedName>
</protein>
<keyword evidence="4" id="KW-1185">Reference proteome</keyword>
<evidence type="ECO:0000256" key="1">
    <source>
        <dbReference type="SAM" id="Coils"/>
    </source>
</evidence>
<sequence length="290" mass="33505">MTNTQLMVIPQHPALLGTAVSLADELEFQTLESEGGETLEEILEEVSALELRYSADCERVTKIIDKLNAKNKPLIMEVERLNAELQALLINMAESDDLEDQANAEDLKKILEDNFDQEDTDHETRDNESDADTQAEHERWSRSELIRKCKAVYKAIARMTHPDRCRHMSEQEQLRRRELFLKAKDAVSRLDYEGLDAIHIELASKSHDPLNLVQRLLRARERRQILYHKIEALRQSDEWKLFSIAFHHGEGVADAQYRYNLEQTLEGLRHMIAHAKGQSATDSNSNNHWV</sequence>
<gene>
    <name evidence="3" type="ORF">pEaSNUABM32_00162</name>
</gene>
<evidence type="ECO:0000313" key="3">
    <source>
        <dbReference type="EMBL" id="QZE57035.1"/>
    </source>
</evidence>
<evidence type="ECO:0008006" key="5">
    <source>
        <dbReference type="Google" id="ProtNLM"/>
    </source>
</evidence>
<dbReference type="EMBL" id="MZ443774">
    <property type="protein sequence ID" value="QZE57035.1"/>
    <property type="molecule type" value="Genomic_DNA"/>
</dbReference>
<feature type="region of interest" description="Disordered" evidence="2">
    <location>
        <begin position="113"/>
        <end position="139"/>
    </location>
</feature>